<dbReference type="EMBL" id="CAFB01000058">
    <property type="protein sequence ID" value="CCD30080.1"/>
    <property type="molecule type" value="Genomic_DNA"/>
</dbReference>
<proteinExistence type="predicted"/>
<accession>G2JBC6</accession>
<organism evidence="1 2">
    <name type="scientific">Candidatus Glomeribacter gigasporarum BEG34</name>
    <dbReference type="NCBI Taxonomy" id="1070319"/>
    <lineage>
        <taxon>Bacteria</taxon>
        <taxon>Pseudomonadati</taxon>
        <taxon>Pseudomonadota</taxon>
        <taxon>Betaproteobacteria</taxon>
        <taxon>Burkholderiales</taxon>
        <taxon>Burkholderiaceae</taxon>
        <taxon>Candidatus Glomeribacter</taxon>
    </lineage>
</organism>
<reference evidence="1 2" key="1">
    <citation type="submission" date="2011-08" db="EMBL/GenBank/DDBJ databases">
        <title>The genome of the obligate endobacterium of an arbuscular mycorrhizal fungus reveals an interphylum network of nutritional interactions.</title>
        <authorList>
            <person name="Ghignone S."/>
            <person name="Salvioli A."/>
            <person name="Anca I."/>
            <person name="Lumini E."/>
            <person name="Ortu G."/>
            <person name="Petiti L."/>
            <person name="Cruveiller S."/>
            <person name="Bianciotto V."/>
            <person name="Piffanelli P."/>
            <person name="Lanfranco L."/>
            <person name="Bonfante P."/>
        </authorList>
    </citation>
    <scope>NUCLEOTIDE SEQUENCE [LARGE SCALE GENOMIC DNA]</scope>
    <source>
        <strain evidence="1 2">BEG34</strain>
    </source>
</reference>
<dbReference type="STRING" id="1070319.CAGGBEG34_30044"/>
<dbReference type="InterPro" id="IPR009899">
    <property type="entry name" value="ArdA"/>
</dbReference>
<dbReference type="OrthoDB" id="944647at2"/>
<dbReference type="AlphaFoldDB" id="G2JBC6"/>
<gene>
    <name evidence="1" type="ORF">CAGGBEG34_30044</name>
</gene>
<keyword evidence="2" id="KW-1185">Reference proteome</keyword>
<dbReference type="Proteomes" id="UP000054051">
    <property type="component" value="Unassembled WGS sequence"/>
</dbReference>
<sequence>MSTTHECEKYVDFVARHGTQGKELLVEANYDLQQAERLFEKKACTDFITTHGEVARVLLEDREYSLADAERLMDEHYEGAYKDETDFARHYVDCKLTEADFDDWLAEYIDYARVAKRLLTSREFWTVYAEGKTHVFTTV</sequence>
<evidence type="ECO:0000313" key="1">
    <source>
        <dbReference type="EMBL" id="CCD30080.1"/>
    </source>
</evidence>
<dbReference type="RefSeq" id="WP_006683157.1">
    <property type="nucleotide sequence ID" value="NZ_CAFB01000058.1"/>
</dbReference>
<protein>
    <submittedName>
        <fullName evidence="1">Uncharacterized protein</fullName>
    </submittedName>
</protein>
<name>G2JBC6_9BURK</name>
<comment type="caution">
    <text evidence="1">The sequence shown here is derived from an EMBL/GenBank/DDBJ whole genome shotgun (WGS) entry which is preliminary data.</text>
</comment>
<dbReference type="Pfam" id="PF07275">
    <property type="entry name" value="ArdA"/>
    <property type="match status" value="1"/>
</dbReference>
<evidence type="ECO:0000313" key="2">
    <source>
        <dbReference type="Proteomes" id="UP000054051"/>
    </source>
</evidence>